<dbReference type="InterPro" id="IPR033753">
    <property type="entry name" value="GCV_H/Fam206"/>
</dbReference>
<dbReference type="NCBIfam" id="NF002270">
    <property type="entry name" value="PRK01202.1"/>
    <property type="match status" value="1"/>
</dbReference>
<dbReference type="InterPro" id="IPR002930">
    <property type="entry name" value="GCV_H"/>
</dbReference>
<dbReference type="GO" id="GO:0009249">
    <property type="term" value="P:protein lipoylation"/>
    <property type="evidence" value="ECO:0007669"/>
    <property type="project" value="TreeGrafter"/>
</dbReference>
<dbReference type="Gene3D" id="2.40.50.100">
    <property type="match status" value="1"/>
</dbReference>
<dbReference type="RefSeq" id="WP_021249300.1">
    <property type="nucleotide sequence ID" value="NZ_ATJV01000052.1"/>
</dbReference>
<proteinExistence type="inferred from homology"/>
<comment type="function">
    <text evidence="3">The glycine cleavage system catalyzes the degradation of glycine. The H protein shuttles the methylamine group of glycine from the P protein to the T protein.</text>
</comment>
<name>S9ZM66_9RHOO</name>
<dbReference type="PROSITE" id="PS00189">
    <property type="entry name" value="LIPOYL"/>
    <property type="match status" value="1"/>
</dbReference>
<keyword evidence="2 3" id="KW-0450">Lipoyl</keyword>
<dbReference type="AlphaFoldDB" id="S9ZM66"/>
<feature type="domain" description="Lipoyl-binding" evidence="5">
    <location>
        <begin position="24"/>
        <end position="105"/>
    </location>
</feature>
<comment type="cofactor">
    <cofactor evidence="3">
        <name>(R)-lipoate</name>
        <dbReference type="ChEBI" id="CHEBI:83088"/>
    </cofactor>
    <text evidence="3">Binds 1 lipoyl cofactor covalently.</text>
</comment>
<dbReference type="OrthoDB" id="9796712at2"/>
<evidence type="ECO:0000313" key="7">
    <source>
        <dbReference type="Proteomes" id="UP000015455"/>
    </source>
</evidence>
<sequence length="128" mass="13449">MSTLPANLKYTKSHEWVRSEEDGSLTIGITDHAQQALGDIVFLELPETGRTLSAGETCAVVESVKAASDLYAPVAGEVVAVNQDIVDTPDAVNADAYANWLFKLQPTNAADVATLLDAAGYAAEIAQA</sequence>
<gene>
    <name evidence="3" type="primary">gcvH</name>
    <name evidence="6" type="ORF">M622_15010</name>
</gene>
<evidence type="ECO:0000256" key="2">
    <source>
        <dbReference type="ARBA" id="ARBA00022823"/>
    </source>
</evidence>
<evidence type="ECO:0000256" key="3">
    <source>
        <dbReference type="HAMAP-Rule" id="MF_00272"/>
    </source>
</evidence>
<dbReference type="NCBIfam" id="TIGR00527">
    <property type="entry name" value="gcvH"/>
    <property type="match status" value="1"/>
</dbReference>
<dbReference type="PATRIC" id="fig|1348657.5.peg.1876"/>
<comment type="similarity">
    <text evidence="1 3">Belongs to the GcvH family.</text>
</comment>
<feature type="modified residue" description="N6-lipoyllysine" evidence="3 4">
    <location>
        <position position="65"/>
    </location>
</feature>
<evidence type="ECO:0000259" key="5">
    <source>
        <dbReference type="PROSITE" id="PS50968"/>
    </source>
</evidence>
<dbReference type="Proteomes" id="UP000015455">
    <property type="component" value="Unassembled WGS sequence"/>
</dbReference>
<evidence type="ECO:0000256" key="4">
    <source>
        <dbReference type="PIRSR" id="PIRSR617453-50"/>
    </source>
</evidence>
<dbReference type="PANTHER" id="PTHR11715">
    <property type="entry name" value="GLYCINE CLEAVAGE SYSTEM H PROTEIN"/>
    <property type="match status" value="1"/>
</dbReference>
<dbReference type="PANTHER" id="PTHR11715:SF3">
    <property type="entry name" value="GLYCINE CLEAVAGE SYSTEM H PROTEIN-RELATED"/>
    <property type="match status" value="1"/>
</dbReference>
<dbReference type="InterPro" id="IPR003016">
    <property type="entry name" value="2-oxoA_DH_lipoyl-BS"/>
</dbReference>
<dbReference type="HAMAP" id="MF_00272">
    <property type="entry name" value="GcvH"/>
    <property type="match status" value="1"/>
</dbReference>
<dbReference type="SUPFAM" id="SSF51230">
    <property type="entry name" value="Single hybrid motif"/>
    <property type="match status" value="1"/>
</dbReference>
<dbReference type="STRING" id="1348657.M622_15010"/>
<dbReference type="GO" id="GO:0005829">
    <property type="term" value="C:cytosol"/>
    <property type="evidence" value="ECO:0007669"/>
    <property type="project" value="TreeGrafter"/>
</dbReference>
<protein>
    <recommendedName>
        <fullName evidence="3">Glycine cleavage system H protein</fullName>
    </recommendedName>
</protein>
<dbReference type="Pfam" id="PF01597">
    <property type="entry name" value="GCV_H"/>
    <property type="match status" value="1"/>
</dbReference>
<dbReference type="EMBL" id="ATJV01000052">
    <property type="protein sequence ID" value="EPZ15696.1"/>
    <property type="molecule type" value="Genomic_DNA"/>
</dbReference>
<keyword evidence="7" id="KW-1185">Reference proteome</keyword>
<dbReference type="GO" id="GO:0005960">
    <property type="term" value="C:glycine cleavage complex"/>
    <property type="evidence" value="ECO:0007669"/>
    <property type="project" value="InterPro"/>
</dbReference>
<reference evidence="6 7" key="1">
    <citation type="submission" date="2013-06" db="EMBL/GenBank/DDBJ databases">
        <title>Draft genome sequence of Thauera terpenica.</title>
        <authorList>
            <person name="Liu B."/>
            <person name="Frostegard A.H."/>
            <person name="Shapleigh J.P."/>
        </authorList>
    </citation>
    <scope>NUCLEOTIDE SEQUENCE [LARGE SCALE GENOMIC DNA]</scope>
    <source>
        <strain evidence="6 7">58Eu</strain>
    </source>
</reference>
<evidence type="ECO:0000256" key="1">
    <source>
        <dbReference type="ARBA" id="ARBA00009249"/>
    </source>
</evidence>
<dbReference type="PROSITE" id="PS50968">
    <property type="entry name" value="BIOTINYL_LIPOYL"/>
    <property type="match status" value="1"/>
</dbReference>
<dbReference type="InterPro" id="IPR011053">
    <property type="entry name" value="Single_hybrid_motif"/>
</dbReference>
<evidence type="ECO:0000313" key="6">
    <source>
        <dbReference type="EMBL" id="EPZ15696.1"/>
    </source>
</evidence>
<dbReference type="eggNOG" id="COG0509">
    <property type="taxonomic scope" value="Bacteria"/>
</dbReference>
<accession>S9ZM66</accession>
<dbReference type="CDD" id="cd06848">
    <property type="entry name" value="GCS_H"/>
    <property type="match status" value="1"/>
</dbReference>
<dbReference type="InterPro" id="IPR017453">
    <property type="entry name" value="GCV_H_sub"/>
</dbReference>
<dbReference type="GO" id="GO:0019464">
    <property type="term" value="P:glycine decarboxylation via glycine cleavage system"/>
    <property type="evidence" value="ECO:0007669"/>
    <property type="project" value="UniProtKB-UniRule"/>
</dbReference>
<organism evidence="6 7">
    <name type="scientific">Thauera terpenica 58Eu</name>
    <dbReference type="NCBI Taxonomy" id="1348657"/>
    <lineage>
        <taxon>Bacteria</taxon>
        <taxon>Pseudomonadati</taxon>
        <taxon>Pseudomonadota</taxon>
        <taxon>Betaproteobacteria</taxon>
        <taxon>Rhodocyclales</taxon>
        <taxon>Zoogloeaceae</taxon>
        <taxon>Thauera</taxon>
    </lineage>
</organism>
<comment type="caution">
    <text evidence="6">The sequence shown here is derived from an EMBL/GenBank/DDBJ whole genome shotgun (WGS) entry which is preliminary data.</text>
</comment>
<dbReference type="InterPro" id="IPR000089">
    <property type="entry name" value="Biotin_lipoyl"/>
</dbReference>
<comment type="subunit">
    <text evidence="3">The glycine cleavage system is composed of four proteins: P, T, L and H.</text>
</comment>